<name>A0A0E9UYH0_ANGAN</name>
<proteinExistence type="predicted"/>
<accession>A0A0E9UYH0</accession>
<dbReference type="AlphaFoldDB" id="A0A0E9UYH0"/>
<reference evidence="1" key="1">
    <citation type="submission" date="2014-11" db="EMBL/GenBank/DDBJ databases">
        <authorList>
            <person name="Amaro Gonzalez C."/>
        </authorList>
    </citation>
    <scope>NUCLEOTIDE SEQUENCE</scope>
</reference>
<sequence>MGVSYVPHMAVGNFTFLIVNSHMECYLRSQIWMYGILVFLYVENRFASLYKTCNIAFGWSLGQRCFLPLSFRVLHM</sequence>
<dbReference type="EMBL" id="GBXM01037658">
    <property type="protein sequence ID" value="JAH70919.1"/>
    <property type="molecule type" value="Transcribed_RNA"/>
</dbReference>
<protein>
    <submittedName>
        <fullName evidence="1">Uncharacterized protein</fullName>
    </submittedName>
</protein>
<evidence type="ECO:0000313" key="1">
    <source>
        <dbReference type="EMBL" id="JAH70919.1"/>
    </source>
</evidence>
<organism evidence="1">
    <name type="scientific">Anguilla anguilla</name>
    <name type="common">European freshwater eel</name>
    <name type="synonym">Muraena anguilla</name>
    <dbReference type="NCBI Taxonomy" id="7936"/>
    <lineage>
        <taxon>Eukaryota</taxon>
        <taxon>Metazoa</taxon>
        <taxon>Chordata</taxon>
        <taxon>Craniata</taxon>
        <taxon>Vertebrata</taxon>
        <taxon>Euteleostomi</taxon>
        <taxon>Actinopterygii</taxon>
        <taxon>Neopterygii</taxon>
        <taxon>Teleostei</taxon>
        <taxon>Anguilliformes</taxon>
        <taxon>Anguillidae</taxon>
        <taxon>Anguilla</taxon>
    </lineage>
</organism>
<reference evidence="1" key="2">
    <citation type="journal article" date="2015" name="Fish Shellfish Immunol.">
        <title>Early steps in the European eel (Anguilla anguilla)-Vibrio vulnificus interaction in the gills: Role of the RtxA13 toxin.</title>
        <authorList>
            <person name="Callol A."/>
            <person name="Pajuelo D."/>
            <person name="Ebbesson L."/>
            <person name="Teles M."/>
            <person name="MacKenzie S."/>
            <person name="Amaro C."/>
        </authorList>
    </citation>
    <scope>NUCLEOTIDE SEQUENCE</scope>
</reference>